<name>A0ABV2JN24_9STRE</name>
<gene>
    <name evidence="1" type="ORF">ABID27_001967</name>
</gene>
<comment type="caution">
    <text evidence="1">The sequence shown here is derived from an EMBL/GenBank/DDBJ whole genome shotgun (WGS) entry which is preliminary data.</text>
</comment>
<dbReference type="Proteomes" id="UP001549055">
    <property type="component" value="Unassembled WGS sequence"/>
</dbReference>
<dbReference type="PANTHER" id="PTHR39166">
    <property type="entry name" value="BLL1166 PROTEIN"/>
    <property type="match status" value="1"/>
</dbReference>
<accession>A0ABV2JN24</accession>
<dbReference type="InterPro" id="IPR009267">
    <property type="entry name" value="NTP_transf_6"/>
</dbReference>
<sequence length="122" mass="14363">METLKKELQQDSDIWKILHIIKELELKDSWLCAGSVRNFIWNRSSGQPGFDPETDVDIIFYDPDVSYEETCQLEKQLLQVYPQYRWELKKTCTSIILEQPPTSILKMLCQNIPKLVPQVVFD</sequence>
<keyword evidence="2" id="KW-1185">Reference proteome</keyword>
<evidence type="ECO:0000313" key="1">
    <source>
        <dbReference type="EMBL" id="MET3645316.1"/>
    </source>
</evidence>
<organism evidence="1 2">
    <name type="scientific">Streptococcus gallinaceus</name>
    <dbReference type="NCBI Taxonomy" id="165758"/>
    <lineage>
        <taxon>Bacteria</taxon>
        <taxon>Bacillati</taxon>
        <taxon>Bacillota</taxon>
        <taxon>Bacilli</taxon>
        <taxon>Lactobacillales</taxon>
        <taxon>Streptococcaceae</taxon>
        <taxon>Streptococcus</taxon>
    </lineage>
</organism>
<reference evidence="1 2" key="1">
    <citation type="submission" date="2024-06" db="EMBL/GenBank/DDBJ databases">
        <title>Genomic Encyclopedia of Type Strains, Phase IV (KMG-IV): sequencing the most valuable type-strain genomes for metagenomic binning, comparative biology and taxonomic classification.</title>
        <authorList>
            <person name="Goeker M."/>
        </authorList>
    </citation>
    <scope>NUCLEOTIDE SEQUENCE [LARGE SCALE GENOMIC DNA]</scope>
    <source>
        <strain evidence="1 2">DSM 15349</strain>
    </source>
</reference>
<dbReference type="EMBL" id="JBEPMK010000009">
    <property type="protein sequence ID" value="MET3645316.1"/>
    <property type="molecule type" value="Genomic_DNA"/>
</dbReference>
<proteinExistence type="predicted"/>
<protein>
    <submittedName>
        <fullName evidence="1">Uncharacterized protein</fullName>
    </submittedName>
</protein>
<dbReference type="PANTHER" id="PTHR39166:SF1">
    <property type="entry name" value="BLL1166 PROTEIN"/>
    <property type="match status" value="1"/>
</dbReference>
<dbReference type="Pfam" id="PF06042">
    <property type="entry name" value="NTP_transf_6"/>
    <property type="match status" value="1"/>
</dbReference>
<evidence type="ECO:0000313" key="2">
    <source>
        <dbReference type="Proteomes" id="UP001549055"/>
    </source>
</evidence>